<proteinExistence type="predicted"/>
<protein>
    <submittedName>
        <fullName evidence="2">Uncharacterized protein</fullName>
    </submittedName>
</protein>
<feature type="region of interest" description="Disordered" evidence="1">
    <location>
        <begin position="1"/>
        <end position="67"/>
    </location>
</feature>
<dbReference type="Proteomes" id="UP000821866">
    <property type="component" value="Chromosome 4"/>
</dbReference>
<gene>
    <name evidence="2" type="ORF">HPB51_003516</name>
</gene>
<evidence type="ECO:0000313" key="2">
    <source>
        <dbReference type="EMBL" id="KAH8027147.1"/>
    </source>
</evidence>
<organism evidence="2 3">
    <name type="scientific">Rhipicephalus microplus</name>
    <name type="common">Cattle tick</name>
    <name type="synonym">Boophilus microplus</name>
    <dbReference type="NCBI Taxonomy" id="6941"/>
    <lineage>
        <taxon>Eukaryota</taxon>
        <taxon>Metazoa</taxon>
        <taxon>Ecdysozoa</taxon>
        <taxon>Arthropoda</taxon>
        <taxon>Chelicerata</taxon>
        <taxon>Arachnida</taxon>
        <taxon>Acari</taxon>
        <taxon>Parasitiformes</taxon>
        <taxon>Ixodida</taxon>
        <taxon>Ixodoidea</taxon>
        <taxon>Ixodidae</taxon>
        <taxon>Rhipicephalinae</taxon>
        <taxon>Rhipicephalus</taxon>
        <taxon>Boophilus</taxon>
    </lineage>
</organism>
<accession>A0A9J6DY32</accession>
<reference evidence="2" key="2">
    <citation type="submission" date="2021-09" db="EMBL/GenBank/DDBJ databases">
        <authorList>
            <person name="Jia N."/>
            <person name="Wang J."/>
            <person name="Shi W."/>
            <person name="Du L."/>
            <person name="Sun Y."/>
            <person name="Zhan W."/>
            <person name="Jiang J."/>
            <person name="Wang Q."/>
            <person name="Zhang B."/>
            <person name="Ji P."/>
            <person name="Sakyi L.B."/>
            <person name="Cui X."/>
            <person name="Yuan T."/>
            <person name="Jiang B."/>
            <person name="Yang W."/>
            <person name="Lam T.T.-Y."/>
            <person name="Chang Q."/>
            <person name="Ding S."/>
            <person name="Wang X."/>
            <person name="Zhu J."/>
            <person name="Ruan X."/>
            <person name="Zhao L."/>
            <person name="Wei J."/>
            <person name="Que T."/>
            <person name="Du C."/>
            <person name="Cheng J."/>
            <person name="Dai P."/>
            <person name="Han X."/>
            <person name="Huang E."/>
            <person name="Gao Y."/>
            <person name="Liu J."/>
            <person name="Shao H."/>
            <person name="Ye R."/>
            <person name="Li L."/>
            <person name="Wei W."/>
            <person name="Wang X."/>
            <person name="Wang C."/>
            <person name="Huo Q."/>
            <person name="Li W."/>
            <person name="Guo W."/>
            <person name="Chen H."/>
            <person name="Chen S."/>
            <person name="Zhou L."/>
            <person name="Zhou L."/>
            <person name="Ni X."/>
            <person name="Tian J."/>
            <person name="Zhou Y."/>
            <person name="Sheng Y."/>
            <person name="Liu T."/>
            <person name="Pan Y."/>
            <person name="Xia L."/>
            <person name="Li J."/>
            <person name="Zhao F."/>
            <person name="Cao W."/>
        </authorList>
    </citation>
    <scope>NUCLEOTIDE SEQUENCE</scope>
    <source>
        <strain evidence="2">Rmic-2018</strain>
        <tissue evidence="2">Larvae</tissue>
    </source>
</reference>
<reference evidence="2" key="1">
    <citation type="journal article" date="2020" name="Cell">
        <title>Large-Scale Comparative Analyses of Tick Genomes Elucidate Their Genetic Diversity and Vector Capacities.</title>
        <authorList>
            <consortium name="Tick Genome and Microbiome Consortium (TIGMIC)"/>
            <person name="Jia N."/>
            <person name="Wang J."/>
            <person name="Shi W."/>
            <person name="Du L."/>
            <person name="Sun Y."/>
            <person name="Zhan W."/>
            <person name="Jiang J.F."/>
            <person name="Wang Q."/>
            <person name="Zhang B."/>
            <person name="Ji P."/>
            <person name="Bell-Sakyi L."/>
            <person name="Cui X.M."/>
            <person name="Yuan T.T."/>
            <person name="Jiang B.G."/>
            <person name="Yang W.F."/>
            <person name="Lam T.T."/>
            <person name="Chang Q.C."/>
            <person name="Ding S.J."/>
            <person name="Wang X.J."/>
            <person name="Zhu J.G."/>
            <person name="Ruan X.D."/>
            <person name="Zhao L."/>
            <person name="Wei J.T."/>
            <person name="Ye R.Z."/>
            <person name="Que T.C."/>
            <person name="Du C.H."/>
            <person name="Zhou Y.H."/>
            <person name="Cheng J.X."/>
            <person name="Dai P.F."/>
            <person name="Guo W.B."/>
            <person name="Han X.H."/>
            <person name="Huang E.J."/>
            <person name="Li L.F."/>
            <person name="Wei W."/>
            <person name="Gao Y.C."/>
            <person name="Liu J.Z."/>
            <person name="Shao H.Z."/>
            <person name="Wang X."/>
            <person name="Wang C.C."/>
            <person name="Yang T.C."/>
            <person name="Huo Q.B."/>
            <person name="Li W."/>
            <person name="Chen H.Y."/>
            <person name="Chen S.E."/>
            <person name="Zhou L.G."/>
            <person name="Ni X.B."/>
            <person name="Tian J.H."/>
            <person name="Sheng Y."/>
            <person name="Liu T."/>
            <person name="Pan Y.S."/>
            <person name="Xia L.Y."/>
            <person name="Li J."/>
            <person name="Zhao F."/>
            <person name="Cao W.C."/>
        </authorList>
    </citation>
    <scope>NUCLEOTIDE SEQUENCE</scope>
    <source>
        <strain evidence="2">Rmic-2018</strain>
    </source>
</reference>
<evidence type="ECO:0000313" key="3">
    <source>
        <dbReference type="Proteomes" id="UP000821866"/>
    </source>
</evidence>
<keyword evidence="3" id="KW-1185">Reference proteome</keyword>
<feature type="compositionally biased region" description="Polar residues" evidence="1">
    <location>
        <begin position="18"/>
        <end position="32"/>
    </location>
</feature>
<name>A0A9J6DY32_RHIMP</name>
<dbReference type="AlphaFoldDB" id="A0A9J6DY32"/>
<feature type="compositionally biased region" description="Basic and acidic residues" evidence="1">
    <location>
        <begin position="55"/>
        <end position="66"/>
    </location>
</feature>
<comment type="caution">
    <text evidence="2">The sequence shown here is derived from an EMBL/GenBank/DDBJ whole genome shotgun (WGS) entry which is preliminary data.</text>
</comment>
<dbReference type="EMBL" id="JABSTU010000006">
    <property type="protein sequence ID" value="KAH8027147.1"/>
    <property type="molecule type" value="Genomic_DNA"/>
</dbReference>
<sequence length="144" mass="15958">MSYAATLRHPPPVVPSCRQPSTVTPWSPPQEQTTRHPAVVLPYEMPPYEKPSPSETRHLPHYEPLRRSQLRKTPGDFAFWSAALLLCSAEPRIVPDPSPWPAHANFAVPPESPIDDVPGRLVMLDSPILGCLPRSPCRNACSDP</sequence>
<evidence type="ECO:0000256" key="1">
    <source>
        <dbReference type="SAM" id="MobiDB-lite"/>
    </source>
</evidence>